<dbReference type="PANTHER" id="PTHR14995">
    <property type="entry name" value="AMNIONLESS"/>
    <property type="match status" value="1"/>
</dbReference>
<evidence type="ECO:0000256" key="2">
    <source>
        <dbReference type="ARBA" id="ARBA00021200"/>
    </source>
</evidence>
<evidence type="ECO:0000256" key="9">
    <source>
        <dbReference type="ARBA" id="ARBA00023136"/>
    </source>
</evidence>
<dbReference type="GO" id="GO:0016324">
    <property type="term" value="C:apical plasma membrane"/>
    <property type="evidence" value="ECO:0007669"/>
    <property type="project" value="TreeGrafter"/>
</dbReference>
<keyword evidence="9" id="KW-0472">Membrane</keyword>
<dbReference type="Pfam" id="PF14828">
    <property type="entry name" value="Amnionless"/>
    <property type="match status" value="1"/>
</dbReference>
<evidence type="ECO:0000256" key="8">
    <source>
        <dbReference type="ARBA" id="ARBA00022989"/>
    </source>
</evidence>
<feature type="chain" id="PRO_5035828053" description="Protein amnionless" evidence="10">
    <location>
        <begin position="20"/>
        <end position="171"/>
    </location>
</feature>
<dbReference type="EMBL" id="CADEPM010000001">
    <property type="protein sequence ID" value="CAB3397993.1"/>
    <property type="molecule type" value="Genomic_DNA"/>
</dbReference>
<evidence type="ECO:0000313" key="12">
    <source>
        <dbReference type="Proteomes" id="UP000494206"/>
    </source>
</evidence>
<comment type="subcellular location">
    <subcellularLocation>
        <location evidence="1">Cell membrane</location>
        <topology evidence="1">Single-pass type I membrane protein</topology>
    </subcellularLocation>
</comment>
<dbReference type="InterPro" id="IPR026112">
    <property type="entry name" value="AMN"/>
</dbReference>
<evidence type="ECO:0000256" key="1">
    <source>
        <dbReference type="ARBA" id="ARBA00004251"/>
    </source>
</evidence>
<evidence type="ECO:0000256" key="10">
    <source>
        <dbReference type="SAM" id="SignalP"/>
    </source>
</evidence>
<dbReference type="GO" id="GO:0006898">
    <property type="term" value="P:receptor-mediated endocytosis"/>
    <property type="evidence" value="ECO:0007669"/>
    <property type="project" value="TreeGrafter"/>
</dbReference>
<sequence>MLLLVVGLFIHFFSEDTEAAKFTYSPNLSMSNRNNWQNSDVPCKGDHVRFEDTKYISAYLNDAIMFDSMLLPSNGVIYLDEKTKIGIPANWQCERRKSAEDVFFSPEDRFPSFFNPQTWKSDDNSFLHMNQIPSELDDVEIPKQSSFQLYLDLPVKINRMKLHEREVCVLI</sequence>
<dbReference type="Proteomes" id="UP000494206">
    <property type="component" value="Unassembled WGS sequence"/>
</dbReference>
<proteinExistence type="predicted"/>
<evidence type="ECO:0000256" key="4">
    <source>
        <dbReference type="ARBA" id="ARBA00022475"/>
    </source>
</evidence>
<dbReference type="GO" id="GO:0015031">
    <property type="term" value="P:protein transport"/>
    <property type="evidence" value="ECO:0007669"/>
    <property type="project" value="UniProtKB-KW"/>
</dbReference>
<dbReference type="AlphaFoldDB" id="A0A8S1EBT5"/>
<protein>
    <recommendedName>
        <fullName evidence="2">Protein amnionless</fullName>
    </recommendedName>
</protein>
<evidence type="ECO:0000256" key="3">
    <source>
        <dbReference type="ARBA" id="ARBA00022448"/>
    </source>
</evidence>
<organism evidence="11 12">
    <name type="scientific">Caenorhabditis bovis</name>
    <dbReference type="NCBI Taxonomy" id="2654633"/>
    <lineage>
        <taxon>Eukaryota</taxon>
        <taxon>Metazoa</taxon>
        <taxon>Ecdysozoa</taxon>
        <taxon>Nematoda</taxon>
        <taxon>Chromadorea</taxon>
        <taxon>Rhabditida</taxon>
        <taxon>Rhabditina</taxon>
        <taxon>Rhabditomorpha</taxon>
        <taxon>Rhabditoidea</taxon>
        <taxon>Rhabditidae</taxon>
        <taxon>Peloderinae</taxon>
        <taxon>Caenorhabditis</taxon>
    </lineage>
</organism>
<evidence type="ECO:0000256" key="7">
    <source>
        <dbReference type="ARBA" id="ARBA00022927"/>
    </source>
</evidence>
<keyword evidence="5" id="KW-0812">Transmembrane</keyword>
<dbReference type="GO" id="GO:0030139">
    <property type="term" value="C:endocytic vesicle"/>
    <property type="evidence" value="ECO:0007669"/>
    <property type="project" value="TreeGrafter"/>
</dbReference>
<keyword evidence="8" id="KW-1133">Transmembrane helix</keyword>
<name>A0A8S1EBT5_9PELO</name>
<gene>
    <name evidence="11" type="ORF">CBOVIS_LOCUS1326</name>
</gene>
<feature type="signal peptide" evidence="10">
    <location>
        <begin position="1"/>
        <end position="19"/>
    </location>
</feature>
<evidence type="ECO:0000256" key="5">
    <source>
        <dbReference type="ARBA" id="ARBA00022692"/>
    </source>
</evidence>
<evidence type="ECO:0000313" key="11">
    <source>
        <dbReference type="EMBL" id="CAB3397993.1"/>
    </source>
</evidence>
<evidence type="ECO:0000256" key="6">
    <source>
        <dbReference type="ARBA" id="ARBA00022729"/>
    </source>
</evidence>
<keyword evidence="12" id="KW-1185">Reference proteome</keyword>
<keyword evidence="7" id="KW-0653">Protein transport</keyword>
<keyword evidence="6 10" id="KW-0732">Signal</keyword>
<comment type="caution">
    <text evidence="11">The sequence shown here is derived from an EMBL/GenBank/DDBJ whole genome shotgun (WGS) entry which is preliminary data.</text>
</comment>
<dbReference type="OrthoDB" id="1898221at2759"/>
<keyword evidence="4" id="KW-1003">Cell membrane</keyword>
<dbReference type="PANTHER" id="PTHR14995:SF2">
    <property type="entry name" value="PROTEIN AMNIONLESS"/>
    <property type="match status" value="1"/>
</dbReference>
<accession>A0A8S1EBT5</accession>
<keyword evidence="3" id="KW-0813">Transport</keyword>
<reference evidence="11 12" key="1">
    <citation type="submission" date="2020-04" db="EMBL/GenBank/DDBJ databases">
        <authorList>
            <person name="Laetsch R D."/>
            <person name="Stevens L."/>
            <person name="Kumar S."/>
            <person name="Blaxter L. M."/>
        </authorList>
    </citation>
    <scope>NUCLEOTIDE SEQUENCE [LARGE SCALE GENOMIC DNA]</scope>
</reference>